<evidence type="ECO:0000313" key="2">
    <source>
        <dbReference type="Proteomes" id="UP000190150"/>
    </source>
</evidence>
<organism evidence="1 2">
    <name type="scientific">Sphingobacterium nematocida</name>
    <dbReference type="NCBI Taxonomy" id="1513896"/>
    <lineage>
        <taxon>Bacteria</taxon>
        <taxon>Pseudomonadati</taxon>
        <taxon>Bacteroidota</taxon>
        <taxon>Sphingobacteriia</taxon>
        <taxon>Sphingobacteriales</taxon>
        <taxon>Sphingobacteriaceae</taxon>
        <taxon>Sphingobacterium</taxon>
    </lineage>
</organism>
<keyword evidence="2" id="KW-1185">Reference proteome</keyword>
<dbReference type="PROSITE" id="PS51257">
    <property type="entry name" value="PROKAR_LIPOPROTEIN"/>
    <property type="match status" value="1"/>
</dbReference>
<protein>
    <recommendedName>
        <fullName evidence="3">Lipoprotein</fullName>
    </recommendedName>
</protein>
<evidence type="ECO:0000313" key="1">
    <source>
        <dbReference type="EMBL" id="SKB61423.1"/>
    </source>
</evidence>
<dbReference type="RefSeq" id="WP_079642465.1">
    <property type="nucleotide sequence ID" value="NZ_FUZF01000004.1"/>
</dbReference>
<name>A0A1T5CQ22_9SPHI</name>
<dbReference type="OrthoDB" id="978436at2"/>
<dbReference type="EMBL" id="FUZF01000004">
    <property type="protein sequence ID" value="SKB61423.1"/>
    <property type="molecule type" value="Genomic_DNA"/>
</dbReference>
<sequence>MKKYITLLLISIFTFSSCKKDEPIAEVDQEEVGSAEISFTEVEGEAHGDHYHYKEIQSPEVETIKFSGTPMLPPAGEHIHLEVGKSYRFNVKIKDFAGRETQQSFVEKDNQHFAFILGIPTETAFVTYSDKKSDETKVKVGVQGYLTVLKEATTFNTRYIMRHLNPGVKEKINPKTDWNNNNFTSFTGANDLDLKFQLHFTTEEHGH</sequence>
<accession>A0A1T5CQ22</accession>
<proteinExistence type="predicted"/>
<evidence type="ECO:0008006" key="3">
    <source>
        <dbReference type="Google" id="ProtNLM"/>
    </source>
</evidence>
<dbReference type="AlphaFoldDB" id="A0A1T5CQ22"/>
<dbReference type="STRING" id="1513896.SAMN05660841_01501"/>
<dbReference type="Proteomes" id="UP000190150">
    <property type="component" value="Unassembled WGS sequence"/>
</dbReference>
<gene>
    <name evidence="1" type="ORF">SAMN05660841_01501</name>
</gene>
<reference evidence="2" key="1">
    <citation type="submission" date="2017-02" db="EMBL/GenBank/DDBJ databases">
        <authorList>
            <person name="Varghese N."/>
            <person name="Submissions S."/>
        </authorList>
    </citation>
    <scope>NUCLEOTIDE SEQUENCE [LARGE SCALE GENOMIC DNA]</scope>
    <source>
        <strain evidence="2">DSM 24091</strain>
    </source>
</reference>